<protein>
    <submittedName>
        <fullName evidence="3">DNA polymerase Y family protein</fullName>
    </submittedName>
</protein>
<proteinExistence type="predicted"/>
<evidence type="ECO:0000313" key="4">
    <source>
        <dbReference type="Proteomes" id="UP000295411"/>
    </source>
</evidence>
<evidence type="ECO:0000313" key="3">
    <source>
        <dbReference type="EMBL" id="TDK24629.1"/>
    </source>
</evidence>
<dbReference type="InterPro" id="IPR043502">
    <property type="entry name" value="DNA/RNA_pol_sf"/>
</dbReference>
<dbReference type="OrthoDB" id="5244088at2"/>
<dbReference type="RefSeq" id="WP_133404299.1">
    <property type="nucleotide sequence ID" value="NZ_SMTK01000004.1"/>
</dbReference>
<gene>
    <name evidence="3" type="ORF">E2F48_12440</name>
</gene>
<dbReference type="InterPro" id="IPR050356">
    <property type="entry name" value="SulA_CellDiv_inhibitor"/>
</dbReference>
<dbReference type="AlphaFoldDB" id="A0A4R5TUC4"/>
<dbReference type="EMBL" id="SMTK01000004">
    <property type="protein sequence ID" value="TDK24629.1"/>
    <property type="molecule type" value="Genomic_DNA"/>
</dbReference>
<dbReference type="GO" id="GO:0006281">
    <property type="term" value="P:DNA repair"/>
    <property type="evidence" value="ECO:0007669"/>
    <property type="project" value="InterPro"/>
</dbReference>
<dbReference type="SUPFAM" id="SSF56672">
    <property type="entry name" value="DNA/RNA polymerases"/>
    <property type="match status" value="1"/>
</dbReference>
<dbReference type="PROSITE" id="PS50173">
    <property type="entry name" value="UMUC"/>
    <property type="match status" value="1"/>
</dbReference>
<dbReference type="PANTHER" id="PTHR35369:SF2">
    <property type="entry name" value="BLR3025 PROTEIN"/>
    <property type="match status" value="1"/>
</dbReference>
<evidence type="ECO:0000256" key="1">
    <source>
        <dbReference type="ARBA" id="ARBA00022763"/>
    </source>
</evidence>
<comment type="caution">
    <text evidence="3">The sequence shown here is derived from an EMBL/GenBank/DDBJ whole genome shotgun (WGS) entry which is preliminary data.</text>
</comment>
<evidence type="ECO:0000259" key="2">
    <source>
        <dbReference type="PROSITE" id="PS50173"/>
    </source>
</evidence>
<dbReference type="CDD" id="cd03468">
    <property type="entry name" value="PolY_like"/>
    <property type="match status" value="1"/>
</dbReference>
<dbReference type="PANTHER" id="PTHR35369">
    <property type="entry name" value="BLR3025 PROTEIN-RELATED"/>
    <property type="match status" value="1"/>
</dbReference>
<name>A0A4R5TUC4_9MICC</name>
<dbReference type="InterPro" id="IPR001126">
    <property type="entry name" value="UmuC"/>
</dbReference>
<dbReference type="Gene3D" id="3.40.1170.60">
    <property type="match status" value="1"/>
</dbReference>
<reference evidence="3 4" key="1">
    <citation type="submission" date="2019-03" db="EMBL/GenBank/DDBJ databases">
        <title>Arthrobacter sp. nov., an bacterium isolated from biocrust in Mu Us Desert.</title>
        <authorList>
            <person name="Lixiong L."/>
        </authorList>
    </citation>
    <scope>NUCLEOTIDE SEQUENCE [LARGE SCALE GENOMIC DNA]</scope>
    <source>
        <strain evidence="3 4">SLN-3</strain>
    </source>
</reference>
<sequence length="534" mass="57480">MDSEPPGDGSPPATRTLLLWCPDWPITAALREHSLEADAALALMAKGEVFACSPAARQDGVRRGLRVREAQARCPHLICLPYDPDLDQRSFEPVTAAVEAILPGVQVLRPGLCAVRAKGPSRYYGSEEKLASVVFTTLAAIGLADVRIGIADGLFAAEQAARVAEETDDADAPLCIIPPGRSPWFLSTFPLDVLDQPKLAVLLRRLGIRSLGDFAALKAADVRNRFGEEGALAHRMASGIDSAAVVPRLPPPQLDSAVDFEPPLVRIDQLAFAFRMSAEAFVGRLRGAGLVCTVLRVVLSSDSGEVSERTWQHPRWFDADDVVDRVRWQLQGGRNADSGLSSGITRVHVDPVTVEDLGDHADGLWGTGPDESVHHGLARIQSMLGHGAVLTAIIAGGRLLADRRVYIPWGDAPPGSAGTLPRDRNLPWPGRLPGPVPATVFAEPVPAVVVDAAGNGVDVDGRGVLSADPAFFSAGRNAGPRWPVQSWAGPWPITERWWDPAGRVLNRFQLVDPSGSAWLFLLEDHRWWAEATYD</sequence>
<keyword evidence="4" id="KW-1185">Reference proteome</keyword>
<accession>A0A4R5TUC4</accession>
<dbReference type="Proteomes" id="UP000295411">
    <property type="component" value="Unassembled WGS sequence"/>
</dbReference>
<feature type="domain" description="UmuC" evidence="2">
    <location>
        <begin position="46"/>
        <end position="192"/>
    </location>
</feature>
<keyword evidence="1" id="KW-0227">DNA damage</keyword>
<dbReference type="Pfam" id="PF00817">
    <property type="entry name" value="IMS"/>
    <property type="match status" value="1"/>
</dbReference>
<organism evidence="3 4">
    <name type="scientific">Arthrobacter crusticola</name>
    <dbReference type="NCBI Taxonomy" id="2547960"/>
    <lineage>
        <taxon>Bacteria</taxon>
        <taxon>Bacillati</taxon>
        <taxon>Actinomycetota</taxon>
        <taxon>Actinomycetes</taxon>
        <taxon>Micrococcales</taxon>
        <taxon>Micrococcaceae</taxon>
        <taxon>Arthrobacter</taxon>
    </lineage>
</organism>